<keyword evidence="1" id="KW-0732">Signal</keyword>
<protein>
    <submittedName>
        <fullName evidence="2">Uncharacterized protein</fullName>
    </submittedName>
</protein>
<accession>A0A565BVL9</accession>
<dbReference type="EMBL" id="CABITT030000005">
    <property type="protein sequence ID" value="VVB05411.1"/>
    <property type="molecule type" value="Genomic_DNA"/>
</dbReference>
<evidence type="ECO:0000313" key="2">
    <source>
        <dbReference type="EMBL" id="VVB05411.1"/>
    </source>
</evidence>
<evidence type="ECO:0000313" key="3">
    <source>
        <dbReference type="Proteomes" id="UP000489600"/>
    </source>
</evidence>
<feature type="signal peptide" evidence="1">
    <location>
        <begin position="1"/>
        <end position="33"/>
    </location>
</feature>
<sequence length="88" mass="9601">MNQYYQNPFRIYEISFNFCTSLLLCLSLTSAQAVAGGGHSWDGIVVTQANYQALQAIKHDLIDFTGTTLPPLVFALAAGLESDASERD</sequence>
<keyword evidence="3" id="KW-1185">Reference proteome</keyword>
<feature type="chain" id="PRO_5022060171" evidence="1">
    <location>
        <begin position="34"/>
        <end position="88"/>
    </location>
</feature>
<proteinExistence type="predicted"/>
<evidence type="ECO:0000256" key="1">
    <source>
        <dbReference type="SAM" id="SignalP"/>
    </source>
</evidence>
<reference evidence="2" key="1">
    <citation type="submission" date="2019-07" db="EMBL/GenBank/DDBJ databases">
        <authorList>
            <person name="Dittberner H."/>
        </authorList>
    </citation>
    <scope>NUCLEOTIDE SEQUENCE [LARGE SCALE GENOMIC DNA]</scope>
</reference>
<gene>
    <name evidence="2" type="ORF">ANE_LOCUS15855</name>
</gene>
<organism evidence="2 3">
    <name type="scientific">Arabis nemorensis</name>
    <dbReference type="NCBI Taxonomy" id="586526"/>
    <lineage>
        <taxon>Eukaryota</taxon>
        <taxon>Viridiplantae</taxon>
        <taxon>Streptophyta</taxon>
        <taxon>Embryophyta</taxon>
        <taxon>Tracheophyta</taxon>
        <taxon>Spermatophyta</taxon>
        <taxon>Magnoliopsida</taxon>
        <taxon>eudicotyledons</taxon>
        <taxon>Gunneridae</taxon>
        <taxon>Pentapetalae</taxon>
        <taxon>rosids</taxon>
        <taxon>malvids</taxon>
        <taxon>Brassicales</taxon>
        <taxon>Brassicaceae</taxon>
        <taxon>Arabideae</taxon>
        <taxon>Arabis</taxon>
    </lineage>
</organism>
<comment type="caution">
    <text evidence="2">The sequence shown here is derived from an EMBL/GenBank/DDBJ whole genome shotgun (WGS) entry which is preliminary data.</text>
</comment>
<name>A0A565BVL9_9BRAS</name>
<dbReference type="AlphaFoldDB" id="A0A565BVL9"/>
<dbReference type="Proteomes" id="UP000489600">
    <property type="component" value="Unassembled WGS sequence"/>
</dbReference>